<dbReference type="STRING" id="1395513.P343_00775"/>
<proteinExistence type="predicted"/>
<gene>
    <name evidence="1" type="ORF">P343_00775</name>
</gene>
<comment type="caution">
    <text evidence="1">The sequence shown here is derived from an EMBL/GenBank/DDBJ whole genome shotgun (WGS) entry which is preliminary data.</text>
</comment>
<dbReference type="Proteomes" id="UP000018296">
    <property type="component" value="Unassembled WGS sequence"/>
</dbReference>
<dbReference type="EMBL" id="AWTC01000001">
    <property type="protein sequence ID" value="EST13668.1"/>
    <property type="molecule type" value="Genomic_DNA"/>
</dbReference>
<sequence>MGKLAGTHELAAWGAVKTVQEDSRKMAAAAHGQTVAS</sequence>
<accession>V6J1B3</accession>
<evidence type="ECO:0000313" key="2">
    <source>
        <dbReference type="Proteomes" id="UP000018296"/>
    </source>
</evidence>
<organism evidence="1 2">
    <name type="scientific">Sporolactobacillus laevolacticus DSM 442</name>
    <dbReference type="NCBI Taxonomy" id="1395513"/>
    <lineage>
        <taxon>Bacteria</taxon>
        <taxon>Bacillati</taxon>
        <taxon>Bacillota</taxon>
        <taxon>Bacilli</taxon>
        <taxon>Bacillales</taxon>
        <taxon>Sporolactobacillaceae</taxon>
        <taxon>Sporolactobacillus</taxon>
    </lineage>
</organism>
<reference evidence="1 2" key="1">
    <citation type="journal article" date="2013" name="Genome Announc.">
        <title>Genome Sequence of Sporolactobacillus laevolacticus DSM442, an Efficient Polymer-Grade D-Lactate Producer from Agricultural Waste Cottonseed as a Nitrogen Source.</title>
        <authorList>
            <person name="Wang H."/>
            <person name="Wang L."/>
            <person name="Ju J."/>
            <person name="Yu B."/>
            <person name="Ma Y."/>
        </authorList>
    </citation>
    <scope>NUCLEOTIDE SEQUENCE [LARGE SCALE GENOMIC DNA]</scope>
    <source>
        <strain evidence="1 2">DSM 442</strain>
    </source>
</reference>
<evidence type="ECO:0000313" key="1">
    <source>
        <dbReference type="EMBL" id="EST13668.1"/>
    </source>
</evidence>
<keyword evidence="2" id="KW-1185">Reference proteome</keyword>
<name>V6J1B3_9BACL</name>
<protein>
    <submittedName>
        <fullName evidence="1">Uncharacterized protein</fullName>
    </submittedName>
</protein>
<dbReference type="AlphaFoldDB" id="V6J1B3"/>